<evidence type="ECO:0000256" key="9">
    <source>
        <dbReference type="ARBA" id="ARBA00022989"/>
    </source>
</evidence>
<evidence type="ECO:0000259" key="11">
    <source>
        <dbReference type="PROSITE" id="PS50222"/>
    </source>
</evidence>
<keyword evidence="3" id="KW-0812">Transmembrane</keyword>
<dbReference type="GO" id="GO:0008270">
    <property type="term" value="F:zinc ion binding"/>
    <property type="evidence" value="ECO:0007669"/>
    <property type="project" value="UniProtKB-KW"/>
</dbReference>
<dbReference type="PROSITE" id="PS51292">
    <property type="entry name" value="ZF_RING_CH"/>
    <property type="match status" value="1"/>
</dbReference>
<dbReference type="PROSITE" id="PS00018">
    <property type="entry name" value="EF_HAND_1"/>
    <property type="match status" value="1"/>
</dbReference>
<keyword evidence="7" id="KW-0862">Zinc</keyword>
<dbReference type="Gene3D" id="3.30.40.10">
    <property type="entry name" value="Zinc/RING finger domain, C3HC4 (zinc finger)"/>
    <property type="match status" value="1"/>
</dbReference>
<organism evidence="13 14">
    <name type="scientific">Symbiodinium natans</name>
    <dbReference type="NCBI Taxonomy" id="878477"/>
    <lineage>
        <taxon>Eukaryota</taxon>
        <taxon>Sar</taxon>
        <taxon>Alveolata</taxon>
        <taxon>Dinophyceae</taxon>
        <taxon>Suessiales</taxon>
        <taxon>Symbiodiniaceae</taxon>
        <taxon>Symbiodinium</taxon>
    </lineage>
</organism>
<evidence type="ECO:0000256" key="5">
    <source>
        <dbReference type="ARBA" id="ARBA00022771"/>
    </source>
</evidence>
<keyword evidence="14" id="KW-1185">Reference proteome</keyword>
<reference evidence="13" key="1">
    <citation type="submission" date="2021-02" db="EMBL/GenBank/DDBJ databases">
        <authorList>
            <person name="Dougan E. K."/>
            <person name="Rhodes N."/>
            <person name="Thang M."/>
            <person name="Chan C."/>
        </authorList>
    </citation>
    <scope>NUCLEOTIDE SEQUENCE</scope>
</reference>
<dbReference type="CDD" id="cd16495">
    <property type="entry name" value="RING_CH-C4HC3_MARCH"/>
    <property type="match status" value="1"/>
</dbReference>
<dbReference type="PANTHER" id="PTHR46065">
    <property type="entry name" value="E3 UBIQUITIN-PROTEIN LIGASE MARCH 2/3 FAMILY MEMBER"/>
    <property type="match status" value="1"/>
</dbReference>
<name>A0A812QEQ8_9DINO</name>
<proteinExistence type="predicted"/>
<evidence type="ECO:0000256" key="6">
    <source>
        <dbReference type="ARBA" id="ARBA00022786"/>
    </source>
</evidence>
<dbReference type="Proteomes" id="UP000604046">
    <property type="component" value="Unassembled WGS sequence"/>
</dbReference>
<dbReference type="InterPro" id="IPR018247">
    <property type="entry name" value="EF_Hand_1_Ca_BS"/>
</dbReference>
<evidence type="ECO:0000256" key="8">
    <source>
        <dbReference type="ARBA" id="ARBA00022837"/>
    </source>
</evidence>
<feature type="domain" description="RING-CH-type" evidence="12">
    <location>
        <begin position="10"/>
        <end position="70"/>
    </location>
</feature>
<keyword evidence="6" id="KW-0833">Ubl conjugation pathway</keyword>
<accession>A0A812QEQ8</accession>
<keyword evidence="9" id="KW-1133">Transmembrane helix</keyword>
<evidence type="ECO:0000256" key="3">
    <source>
        <dbReference type="ARBA" id="ARBA00022692"/>
    </source>
</evidence>
<dbReference type="PANTHER" id="PTHR46065:SF3">
    <property type="entry name" value="FI20425P1"/>
    <property type="match status" value="1"/>
</dbReference>
<evidence type="ECO:0000256" key="1">
    <source>
        <dbReference type="ARBA" id="ARBA00004141"/>
    </source>
</evidence>
<dbReference type="GO" id="GO:0016020">
    <property type="term" value="C:membrane"/>
    <property type="evidence" value="ECO:0007669"/>
    <property type="project" value="UniProtKB-SubCell"/>
</dbReference>
<dbReference type="SMART" id="SM00744">
    <property type="entry name" value="RINGv"/>
    <property type="match status" value="1"/>
</dbReference>
<dbReference type="SUPFAM" id="SSF47473">
    <property type="entry name" value="EF-hand"/>
    <property type="match status" value="1"/>
</dbReference>
<dbReference type="GO" id="GO:0016740">
    <property type="term" value="F:transferase activity"/>
    <property type="evidence" value="ECO:0007669"/>
    <property type="project" value="UniProtKB-KW"/>
</dbReference>
<evidence type="ECO:0000259" key="12">
    <source>
        <dbReference type="PROSITE" id="PS51292"/>
    </source>
</evidence>
<dbReference type="InterPro" id="IPR011992">
    <property type="entry name" value="EF-hand-dom_pair"/>
</dbReference>
<dbReference type="SUPFAM" id="SSF57850">
    <property type="entry name" value="RING/U-box"/>
    <property type="match status" value="1"/>
</dbReference>
<dbReference type="PROSITE" id="PS50222">
    <property type="entry name" value="EF_HAND_2"/>
    <property type="match status" value="1"/>
</dbReference>
<evidence type="ECO:0000256" key="10">
    <source>
        <dbReference type="ARBA" id="ARBA00023136"/>
    </source>
</evidence>
<evidence type="ECO:0000313" key="14">
    <source>
        <dbReference type="Proteomes" id="UP000604046"/>
    </source>
</evidence>
<evidence type="ECO:0000256" key="4">
    <source>
        <dbReference type="ARBA" id="ARBA00022723"/>
    </source>
</evidence>
<feature type="domain" description="EF-hand" evidence="11">
    <location>
        <begin position="121"/>
        <end position="156"/>
    </location>
</feature>
<dbReference type="Pfam" id="PF12906">
    <property type="entry name" value="RINGv"/>
    <property type="match status" value="1"/>
</dbReference>
<keyword evidence="2" id="KW-0808">Transferase</keyword>
<dbReference type="Gene3D" id="1.10.238.10">
    <property type="entry name" value="EF-hand"/>
    <property type="match status" value="1"/>
</dbReference>
<dbReference type="AlphaFoldDB" id="A0A812QEQ8"/>
<keyword evidence="4" id="KW-0479">Metal-binding</keyword>
<sequence length="225" mass="25079">MELRRRGAAKEGKEEVLCRICHDGSGTLVRACGCKGSLAHVHPECLLRWRAYSPKAASVCELCDLPYRLPGPLGCGQTSALTLTLLALFMTWLSLLRDVLVVNGSLLPAAKHCNVGEFTSPWRRALRGLFEAADLDQDGAMSLDEMRMLANRTGEKVSDAVLELALKHADHTERGLTVQGLRQTYERDSGAVLLQEICTVDPIYTCMYVYIYIYIEKYINYTSVY</sequence>
<comment type="caution">
    <text evidence="13">The sequence shown here is derived from an EMBL/GenBank/DDBJ whole genome shotgun (WGS) entry which is preliminary data.</text>
</comment>
<dbReference type="EMBL" id="CAJNDS010002246">
    <property type="protein sequence ID" value="CAE7391041.1"/>
    <property type="molecule type" value="Genomic_DNA"/>
</dbReference>
<dbReference type="InterPro" id="IPR013083">
    <property type="entry name" value="Znf_RING/FYVE/PHD"/>
</dbReference>
<dbReference type="OrthoDB" id="429114at2759"/>
<dbReference type="InterPro" id="IPR011016">
    <property type="entry name" value="Znf_RING-CH"/>
</dbReference>
<evidence type="ECO:0000313" key="13">
    <source>
        <dbReference type="EMBL" id="CAE7391041.1"/>
    </source>
</evidence>
<evidence type="ECO:0000256" key="2">
    <source>
        <dbReference type="ARBA" id="ARBA00022679"/>
    </source>
</evidence>
<gene>
    <name evidence="13" type="primary">MARCHF2</name>
    <name evidence="13" type="ORF">SNAT2548_LOCUS21314</name>
</gene>
<keyword evidence="8" id="KW-0106">Calcium</keyword>
<dbReference type="InterPro" id="IPR002048">
    <property type="entry name" value="EF_hand_dom"/>
</dbReference>
<protein>
    <submittedName>
        <fullName evidence="13">MARCHF2 protein</fullName>
    </submittedName>
</protein>
<dbReference type="GO" id="GO:0005509">
    <property type="term" value="F:calcium ion binding"/>
    <property type="evidence" value="ECO:0007669"/>
    <property type="project" value="InterPro"/>
</dbReference>
<evidence type="ECO:0000256" key="7">
    <source>
        <dbReference type="ARBA" id="ARBA00022833"/>
    </source>
</evidence>
<keyword evidence="5" id="KW-0863">Zinc-finger</keyword>
<keyword evidence="10" id="KW-0472">Membrane</keyword>
<comment type="subcellular location">
    <subcellularLocation>
        <location evidence="1">Membrane</location>
        <topology evidence="1">Multi-pass membrane protein</topology>
    </subcellularLocation>
</comment>